<reference evidence="3 4" key="1">
    <citation type="journal article" date="2009" name="Stand. Genomic Sci.">
        <title>Complete genome sequence of Catenulispora acidiphila type strain (ID 139908).</title>
        <authorList>
            <person name="Copeland A."/>
            <person name="Lapidus A."/>
            <person name="Glavina Del Rio T."/>
            <person name="Nolan M."/>
            <person name="Lucas S."/>
            <person name="Chen F."/>
            <person name="Tice H."/>
            <person name="Cheng J.F."/>
            <person name="Bruce D."/>
            <person name="Goodwin L."/>
            <person name="Pitluck S."/>
            <person name="Mikhailova N."/>
            <person name="Pati A."/>
            <person name="Ivanova N."/>
            <person name="Mavromatis K."/>
            <person name="Chen A."/>
            <person name="Palaniappan K."/>
            <person name="Chain P."/>
            <person name="Land M."/>
            <person name="Hauser L."/>
            <person name="Chang Y.J."/>
            <person name="Jeffries C.D."/>
            <person name="Chertkov O."/>
            <person name="Brettin T."/>
            <person name="Detter J.C."/>
            <person name="Han C."/>
            <person name="Ali Z."/>
            <person name="Tindall B.J."/>
            <person name="Goker M."/>
            <person name="Bristow J."/>
            <person name="Eisen J.A."/>
            <person name="Markowitz V."/>
            <person name="Hugenholtz P."/>
            <person name="Kyrpides N.C."/>
            <person name="Klenk H.P."/>
        </authorList>
    </citation>
    <scope>NUCLEOTIDE SEQUENCE [LARGE SCALE GENOMIC DNA]</scope>
    <source>
        <strain evidence="4">DSM 44928 / JCM 14897 / NBRC 102108 / NRRL B-24433 / ID139908</strain>
    </source>
</reference>
<sequence length="367" mass="36479" precursor="true">MAGRGRKMWTRTALCAAALATPLAVSGCQSTTNAAGAGGSGGAAAAQAGASSGASSSSSAAAPSSASTSSAPSTSAPSALNATGGTGLTVSEGGSKLLMNGTSVDFGTQVHDPAWSPDGTRLAFIDGGGNLVVANADGSGRTEAAHNPGGQTWSHPTWQTTQADSADNLPPRNNIFFASTAGGATLWEVSTDAHDAQPKQLSLGGYPGQGNTPPSKTANDWPSGGGRYGGAVYEHENGSSSDVYIRDDYLRQQGGLAIKNASEPDYVLVGSSATHEGTPEVVFVRQVGAHKHVFVESIQTSTGGSAAAARDLTPHATTDCTEPAISPDGKTVAFSTSSGVVSVAADGTGNPAFVTHAPGFVAFRPAS</sequence>
<dbReference type="eggNOG" id="COG0823">
    <property type="taxonomic scope" value="Bacteria"/>
</dbReference>
<proteinExistence type="predicted"/>
<evidence type="ECO:0008006" key="5">
    <source>
        <dbReference type="Google" id="ProtNLM"/>
    </source>
</evidence>
<dbReference type="InParanoid" id="C7QAB1"/>
<feature type="compositionally biased region" description="Low complexity" evidence="1">
    <location>
        <begin position="43"/>
        <end position="79"/>
    </location>
</feature>
<gene>
    <name evidence="3" type="ordered locus">Caci_1588</name>
</gene>
<dbReference type="EMBL" id="CP001700">
    <property type="protein sequence ID" value="ACU70509.1"/>
    <property type="molecule type" value="Genomic_DNA"/>
</dbReference>
<dbReference type="AlphaFoldDB" id="C7QAB1"/>
<keyword evidence="2" id="KW-0732">Signal</keyword>
<dbReference type="Proteomes" id="UP000000851">
    <property type="component" value="Chromosome"/>
</dbReference>
<evidence type="ECO:0000256" key="1">
    <source>
        <dbReference type="SAM" id="MobiDB-lite"/>
    </source>
</evidence>
<name>C7QAB1_CATAD</name>
<dbReference type="Pfam" id="PF07676">
    <property type="entry name" value="PD40"/>
    <property type="match status" value="2"/>
</dbReference>
<organism evidence="3 4">
    <name type="scientific">Catenulispora acidiphila (strain DSM 44928 / JCM 14897 / NBRC 102108 / NRRL B-24433 / ID139908)</name>
    <dbReference type="NCBI Taxonomy" id="479433"/>
    <lineage>
        <taxon>Bacteria</taxon>
        <taxon>Bacillati</taxon>
        <taxon>Actinomycetota</taxon>
        <taxon>Actinomycetes</taxon>
        <taxon>Catenulisporales</taxon>
        <taxon>Catenulisporaceae</taxon>
        <taxon>Catenulispora</taxon>
    </lineage>
</organism>
<dbReference type="InterPro" id="IPR011042">
    <property type="entry name" value="6-blade_b-propeller_TolB-like"/>
</dbReference>
<dbReference type="STRING" id="479433.Caci_1588"/>
<dbReference type="HOGENOM" id="CLU_833610_0_0_11"/>
<dbReference type="Gene3D" id="2.120.10.30">
    <property type="entry name" value="TolB, C-terminal domain"/>
    <property type="match status" value="2"/>
</dbReference>
<feature type="chain" id="PRO_5002983066" description="WD40 domain protein beta Propeller" evidence="2">
    <location>
        <begin position="35"/>
        <end position="367"/>
    </location>
</feature>
<protein>
    <recommendedName>
        <fullName evidence="5">WD40 domain protein beta Propeller</fullName>
    </recommendedName>
</protein>
<evidence type="ECO:0000256" key="2">
    <source>
        <dbReference type="SAM" id="SignalP"/>
    </source>
</evidence>
<keyword evidence="4" id="KW-1185">Reference proteome</keyword>
<feature type="region of interest" description="Disordered" evidence="1">
    <location>
        <begin position="36"/>
        <end position="87"/>
    </location>
</feature>
<feature type="signal peptide" evidence="2">
    <location>
        <begin position="1"/>
        <end position="34"/>
    </location>
</feature>
<evidence type="ECO:0000313" key="3">
    <source>
        <dbReference type="EMBL" id="ACU70509.1"/>
    </source>
</evidence>
<accession>C7QAB1</accession>
<dbReference type="PROSITE" id="PS51257">
    <property type="entry name" value="PROKAR_LIPOPROTEIN"/>
    <property type="match status" value="1"/>
</dbReference>
<dbReference type="SUPFAM" id="SSF82171">
    <property type="entry name" value="DPP6 N-terminal domain-like"/>
    <property type="match status" value="1"/>
</dbReference>
<dbReference type="InterPro" id="IPR011659">
    <property type="entry name" value="WD40"/>
</dbReference>
<dbReference type="KEGG" id="cai:Caci_1588"/>
<evidence type="ECO:0000313" key="4">
    <source>
        <dbReference type="Proteomes" id="UP000000851"/>
    </source>
</evidence>